<accession>A0AAV7YK45</accession>
<dbReference type="InterPro" id="IPR050989">
    <property type="entry name" value="Rap1_Ran_GAP"/>
</dbReference>
<protein>
    <submittedName>
        <fullName evidence="3">Gtpase-activating rap/ran-gap domain-like protein</fullName>
    </submittedName>
</protein>
<feature type="domain" description="Rap-GAP" evidence="2">
    <location>
        <begin position="168"/>
        <end position="382"/>
    </location>
</feature>
<dbReference type="Pfam" id="PF02145">
    <property type="entry name" value="Rap_GAP"/>
    <property type="match status" value="1"/>
</dbReference>
<dbReference type="PANTHER" id="PTHR15711">
    <property type="entry name" value="RAP GTPASE-ACTIVATING PROTEIN"/>
    <property type="match status" value="1"/>
</dbReference>
<evidence type="ECO:0000256" key="1">
    <source>
        <dbReference type="ARBA" id="ARBA00022468"/>
    </source>
</evidence>
<dbReference type="GO" id="GO:0005096">
    <property type="term" value="F:GTPase activator activity"/>
    <property type="evidence" value="ECO:0007669"/>
    <property type="project" value="UniProtKB-KW"/>
</dbReference>
<sequence>MNELEKVLNKQILDFGEFSEECLDLQKPYNDPLQTTNNSLFELDENWKIEPFNEKQEEINLNIFLDNKIFSENFLNKDYYCLTVCLSIHDYFLFTILEKEETEEIYILCCSSSSSKMKIIKESDLKYSFLRKIFCLGPPMSAYVSAFDPQFESATVVSCSGDLEEKDLIQMENLEIPLNYKFGILYVEEGQNTQEDYLTNVEHSKEFEDFLNILGDKITLFGWKKYRGGLDVNHGTSGETSIYTEWNDFSIMFHVLTLIPYIEKDDQQVTRKKHIGNDVVVIVFLNGDIVYNPNSFRSKQNHILIAVRPLKDGNETKYQLEVNMKNCVRHYEPFLPIPPILDQDEIRDYILTKACQGERIASKSGKFWDRFQNFRADLLEEVWERY</sequence>
<dbReference type="Proteomes" id="UP001146793">
    <property type="component" value="Unassembled WGS sequence"/>
</dbReference>
<evidence type="ECO:0000259" key="2">
    <source>
        <dbReference type="PROSITE" id="PS50085"/>
    </source>
</evidence>
<dbReference type="AlphaFoldDB" id="A0AAV7YK45"/>
<dbReference type="PROSITE" id="PS50085">
    <property type="entry name" value="RAPGAP"/>
    <property type="match status" value="1"/>
</dbReference>
<name>A0AAV7YK45_9EUKA</name>
<evidence type="ECO:0000313" key="4">
    <source>
        <dbReference type="Proteomes" id="UP001146793"/>
    </source>
</evidence>
<keyword evidence="1" id="KW-0343">GTPase activation</keyword>
<dbReference type="SUPFAM" id="SSF111347">
    <property type="entry name" value="Rap/Ran-GAP"/>
    <property type="match status" value="1"/>
</dbReference>
<reference evidence="3" key="1">
    <citation type="submission" date="2022-08" db="EMBL/GenBank/DDBJ databases">
        <title>Novel sulphate-reducing endosymbionts in the free-living metamonad Anaeramoeba.</title>
        <authorList>
            <person name="Jerlstrom-Hultqvist J."/>
            <person name="Cepicka I."/>
            <person name="Gallot-Lavallee L."/>
            <person name="Salas-Leiva D."/>
            <person name="Curtis B.A."/>
            <person name="Zahonova K."/>
            <person name="Pipaliya S."/>
            <person name="Dacks J."/>
            <person name="Roger A.J."/>
        </authorList>
    </citation>
    <scope>NUCLEOTIDE SEQUENCE</scope>
    <source>
        <strain evidence="3">Busselton2</strain>
    </source>
</reference>
<proteinExistence type="predicted"/>
<organism evidence="3 4">
    <name type="scientific">Anaeramoeba flamelloides</name>
    <dbReference type="NCBI Taxonomy" id="1746091"/>
    <lineage>
        <taxon>Eukaryota</taxon>
        <taxon>Metamonada</taxon>
        <taxon>Anaeramoebidae</taxon>
        <taxon>Anaeramoeba</taxon>
    </lineage>
</organism>
<evidence type="ECO:0000313" key="3">
    <source>
        <dbReference type="EMBL" id="KAJ3428365.1"/>
    </source>
</evidence>
<comment type="caution">
    <text evidence="3">The sequence shown here is derived from an EMBL/GenBank/DDBJ whole genome shotgun (WGS) entry which is preliminary data.</text>
</comment>
<dbReference type="GO" id="GO:0051056">
    <property type="term" value="P:regulation of small GTPase mediated signal transduction"/>
    <property type="evidence" value="ECO:0007669"/>
    <property type="project" value="InterPro"/>
</dbReference>
<dbReference type="Gene3D" id="3.40.50.11210">
    <property type="entry name" value="Rap/Ran-GAP"/>
    <property type="match status" value="1"/>
</dbReference>
<dbReference type="InterPro" id="IPR000331">
    <property type="entry name" value="Rap/Ran_GAP_dom"/>
</dbReference>
<dbReference type="EMBL" id="JANTQA010000060">
    <property type="protein sequence ID" value="KAJ3428365.1"/>
    <property type="molecule type" value="Genomic_DNA"/>
</dbReference>
<dbReference type="InterPro" id="IPR035974">
    <property type="entry name" value="Rap/Ran-GAP_sf"/>
</dbReference>
<gene>
    <name evidence="3" type="ORF">M0812_25999</name>
</gene>
<dbReference type="FunFam" id="3.40.50.11210:FF:000001">
    <property type="entry name" value="Ral GTPase-activating protein subunit alpha-1 isoform 1"/>
    <property type="match status" value="1"/>
</dbReference>